<comment type="similarity">
    <text evidence="2 8">Belongs to the SHMT family.</text>
</comment>
<protein>
    <recommendedName>
        <fullName evidence="8">Serine hydroxymethyltransferase</fullName>
        <shortName evidence="8">SHMT</shortName>
        <shortName evidence="8">Serine methylase</shortName>
        <ecNumber evidence="8">2.1.2.1</ecNumber>
    </recommendedName>
</protein>
<comment type="pathway">
    <text evidence="8">Amino-acid biosynthesis; glycine biosynthesis; glycine from L-serine: step 1/1.</text>
</comment>
<sequence>MYQPTTLAVSDPEVWAAIDAENKRQEDYIELIASENYTSPAVMLAQGSQLTNKYAEGYPGKRYYGGCENVDVVERIAQERARKLFCEPAGVEMAVNVQPHSGAQANMAVLFATLEPGDCFMGMSLDAGGHLSHGMRLNFSGRYFHCVPYGLNEKEDIDYEQVERLAQENKPKLIIAGASAFSLKIDFKRFADIAHKVGALLMVDMAHYAGIIAAGVYPSPFPYADIVTTTTHKTLRGPRGGIIFCRPELEKKINSAVFPGIQGGPLMHVIAAKAVALGEALKPEYRLWGEQVVKNAAAMADELVKKGLRIVSGRTESHVMLVDLRPKHITGKAAQALLEAGHMTANKNAIPNDPEKPFVTSGIRLGTPAMTTRGFKEAEVRKVADLIVTLLEHPEDAAVLEQVKAQVAELTHAFPVYRK</sequence>
<dbReference type="Pfam" id="PF00464">
    <property type="entry name" value="SHMT"/>
    <property type="match status" value="1"/>
</dbReference>
<comment type="cofactor">
    <cofactor evidence="1 8">
        <name>pyridoxal 5'-phosphate</name>
        <dbReference type="ChEBI" id="CHEBI:597326"/>
    </cofactor>
</comment>
<feature type="site" description="Plays an important role in substrate specificity" evidence="8">
    <location>
        <position position="232"/>
    </location>
</feature>
<reference evidence="10 11" key="1">
    <citation type="submission" date="2022-02" db="EMBL/GenBank/DDBJ databases">
        <title>Mesosutterella porci, a novel member of the family Sutterellaceae from pig feces.</title>
        <authorList>
            <person name="Wylensek D."/>
            <person name="Clavel T."/>
        </authorList>
    </citation>
    <scope>NUCLEOTIDE SEQUENCE [LARGE SCALE GENOMIC DNA]</scope>
    <source>
        <strain evidence="11">oilRF-744-wt-GAM-9</strain>
    </source>
</reference>
<evidence type="ECO:0000256" key="4">
    <source>
        <dbReference type="ARBA" id="ARBA00022563"/>
    </source>
</evidence>
<name>A0ABS9MRT7_9BURK</name>
<keyword evidence="7 8" id="KW-0663">Pyridoxal phosphate</keyword>
<keyword evidence="5 8" id="KW-0028">Amino-acid biosynthesis</keyword>
<dbReference type="CDD" id="cd00378">
    <property type="entry name" value="SHMT"/>
    <property type="match status" value="1"/>
</dbReference>
<dbReference type="RefSeq" id="WP_237978965.1">
    <property type="nucleotide sequence ID" value="NZ_JAKNCT010000008.1"/>
</dbReference>
<feature type="modified residue" description="N6-(pyridoxal phosphate)lysine" evidence="8">
    <location>
        <position position="233"/>
    </location>
</feature>
<evidence type="ECO:0000256" key="5">
    <source>
        <dbReference type="ARBA" id="ARBA00022605"/>
    </source>
</evidence>
<evidence type="ECO:0000313" key="10">
    <source>
        <dbReference type="EMBL" id="MCG5031232.1"/>
    </source>
</evidence>
<dbReference type="EMBL" id="JAKNCT010000008">
    <property type="protein sequence ID" value="MCG5031232.1"/>
    <property type="molecule type" value="Genomic_DNA"/>
</dbReference>
<comment type="pathway">
    <text evidence="8">One-carbon metabolism; tetrahydrofolate interconversion.</text>
</comment>
<organism evidence="10 11">
    <name type="scientific">Mesosutterella porci</name>
    <dbReference type="NCBI Taxonomy" id="2915351"/>
    <lineage>
        <taxon>Bacteria</taxon>
        <taxon>Pseudomonadati</taxon>
        <taxon>Pseudomonadota</taxon>
        <taxon>Betaproteobacteria</taxon>
        <taxon>Burkholderiales</taxon>
        <taxon>Sutterellaceae</taxon>
        <taxon>Mesosutterella</taxon>
    </lineage>
</organism>
<dbReference type="HAMAP" id="MF_00051">
    <property type="entry name" value="SHMT"/>
    <property type="match status" value="1"/>
</dbReference>
<dbReference type="PIRSF" id="PIRSF000412">
    <property type="entry name" value="SHMT"/>
    <property type="match status" value="1"/>
</dbReference>
<accession>A0ABS9MRT7</accession>
<feature type="binding site" evidence="8">
    <location>
        <begin position="129"/>
        <end position="131"/>
    </location>
    <ligand>
        <name>(6S)-5,6,7,8-tetrahydrofolate</name>
        <dbReference type="ChEBI" id="CHEBI:57453"/>
    </ligand>
</feature>
<comment type="caution">
    <text evidence="8">Lacks conserved residue(s) required for the propagation of feature annotation.</text>
</comment>
<evidence type="ECO:0000256" key="7">
    <source>
        <dbReference type="ARBA" id="ARBA00022898"/>
    </source>
</evidence>
<feature type="binding site" evidence="8">
    <location>
        <position position="125"/>
    </location>
    <ligand>
        <name>(6S)-5,6,7,8-tetrahydrofolate</name>
        <dbReference type="ChEBI" id="CHEBI:57453"/>
    </ligand>
</feature>
<evidence type="ECO:0000256" key="2">
    <source>
        <dbReference type="ARBA" id="ARBA00006376"/>
    </source>
</evidence>
<keyword evidence="6 8" id="KW-0808">Transferase</keyword>
<dbReference type="Proteomes" id="UP001297600">
    <property type="component" value="Unassembled WGS sequence"/>
</dbReference>
<keyword evidence="3 8" id="KW-0963">Cytoplasm</keyword>
<keyword evidence="11" id="KW-1185">Reference proteome</keyword>
<dbReference type="InterPro" id="IPR015424">
    <property type="entry name" value="PyrdxlP-dep_Trfase"/>
</dbReference>
<dbReference type="InterPro" id="IPR019798">
    <property type="entry name" value="Ser_HO-MeTrfase_PLP_BS"/>
</dbReference>
<keyword evidence="4 8" id="KW-0554">One-carbon metabolism</keyword>
<dbReference type="InterPro" id="IPR039429">
    <property type="entry name" value="SHMT-like_dom"/>
</dbReference>
<dbReference type="Gene3D" id="3.40.640.10">
    <property type="entry name" value="Type I PLP-dependent aspartate aminotransferase-like (Major domain)"/>
    <property type="match status" value="1"/>
</dbReference>
<evidence type="ECO:0000256" key="1">
    <source>
        <dbReference type="ARBA" id="ARBA00001933"/>
    </source>
</evidence>
<dbReference type="InterPro" id="IPR015422">
    <property type="entry name" value="PyrdxlP-dep_Trfase_small"/>
</dbReference>
<evidence type="ECO:0000256" key="8">
    <source>
        <dbReference type="HAMAP-Rule" id="MF_00051"/>
    </source>
</evidence>
<dbReference type="NCBIfam" id="NF000586">
    <property type="entry name" value="PRK00011.1"/>
    <property type="match status" value="1"/>
</dbReference>
<dbReference type="InterPro" id="IPR049943">
    <property type="entry name" value="Ser_HO-MeTrfase-like"/>
</dbReference>
<gene>
    <name evidence="8" type="primary">glyA</name>
    <name evidence="10" type="ORF">MAF45_07235</name>
</gene>
<dbReference type="Gene3D" id="3.90.1150.10">
    <property type="entry name" value="Aspartate Aminotransferase, domain 1"/>
    <property type="match status" value="1"/>
</dbReference>
<feature type="domain" description="Serine hydroxymethyltransferase-like" evidence="9">
    <location>
        <begin position="8"/>
        <end position="387"/>
    </location>
</feature>
<proteinExistence type="inferred from homology"/>
<evidence type="ECO:0000313" key="11">
    <source>
        <dbReference type="Proteomes" id="UP001297600"/>
    </source>
</evidence>
<comment type="catalytic activity">
    <reaction evidence="8">
        <text>(6R)-5,10-methylene-5,6,7,8-tetrahydrofolate + glycine + H2O = (6S)-5,6,7,8-tetrahydrofolate + L-serine</text>
        <dbReference type="Rhea" id="RHEA:15481"/>
        <dbReference type="ChEBI" id="CHEBI:15377"/>
        <dbReference type="ChEBI" id="CHEBI:15636"/>
        <dbReference type="ChEBI" id="CHEBI:33384"/>
        <dbReference type="ChEBI" id="CHEBI:57305"/>
        <dbReference type="ChEBI" id="CHEBI:57453"/>
        <dbReference type="EC" id="2.1.2.1"/>
    </reaction>
</comment>
<evidence type="ECO:0000259" key="9">
    <source>
        <dbReference type="Pfam" id="PF00464"/>
    </source>
</evidence>
<dbReference type="PANTHER" id="PTHR11680:SF50">
    <property type="entry name" value="SERINE HYDROXYMETHYLTRANSFERASE"/>
    <property type="match status" value="1"/>
</dbReference>
<dbReference type="EC" id="2.1.2.1" evidence="8"/>
<comment type="function">
    <text evidence="8">Catalyzes the reversible interconversion of serine and glycine with tetrahydrofolate (THF) serving as the one-carbon carrier. This reaction serves as the major source of one-carbon groups required for the biosynthesis of purines, thymidylate, methionine, and other important biomolecules. Also exhibits THF-independent aldolase activity toward beta-hydroxyamino acids, producing glycine and aldehydes, via a retro-aldol mechanism.</text>
</comment>
<comment type="caution">
    <text evidence="10">The sequence shown here is derived from an EMBL/GenBank/DDBJ whole genome shotgun (WGS) entry which is preliminary data.</text>
</comment>
<dbReference type="PANTHER" id="PTHR11680">
    <property type="entry name" value="SERINE HYDROXYMETHYLTRANSFERASE"/>
    <property type="match status" value="1"/>
</dbReference>
<dbReference type="SUPFAM" id="SSF53383">
    <property type="entry name" value="PLP-dependent transferases"/>
    <property type="match status" value="1"/>
</dbReference>
<evidence type="ECO:0000256" key="6">
    <source>
        <dbReference type="ARBA" id="ARBA00022679"/>
    </source>
</evidence>
<dbReference type="PROSITE" id="PS00096">
    <property type="entry name" value="SHMT"/>
    <property type="match status" value="1"/>
</dbReference>
<dbReference type="InterPro" id="IPR015421">
    <property type="entry name" value="PyrdxlP-dep_Trfase_major"/>
</dbReference>
<comment type="subcellular location">
    <subcellularLocation>
        <location evidence="8">Cytoplasm</location>
    </subcellularLocation>
</comment>
<evidence type="ECO:0000256" key="3">
    <source>
        <dbReference type="ARBA" id="ARBA00022490"/>
    </source>
</evidence>
<comment type="subunit">
    <text evidence="8">Homodimer.</text>
</comment>
<dbReference type="InterPro" id="IPR001085">
    <property type="entry name" value="Ser_HO-MeTrfase"/>
</dbReference>